<sequence>MHGGSSDGVLEISRAGREKKSRGSGETASTRMPRWESRAMTLLLGLLFVSKRLVVAEESLLVRPIQVYEGLIKGVHDYFNNTCIILFHGATKLVKMEGERTGEATASLQLTVPRRVPGLREMERLLALQRYLSGSLSVRTAIMDFHMFETRVGKTYHHIKRPLFVLLNDLDDIRDQFASVSKWIAMAYPTWLLFLRDDTAPEQFLANVYVPFDCVLLVARRDTEGRGEVVRDMYRIGNENHLRSMRFGAWDPARGFQGPTLGLYQRRRDLHGHNIRVVSVQDPPVSRILRDEDSQAYGIGGFFGEVIQLLQEGMNCTFSFTEAKSWGVRQRNGSWTGSIGMLVENQADLAATELMMTSDRLDVVKFTTPVYSTKCRVFIKRPDTTAVKWNAYFAPFAVNIWNALGSMIILVGLMIAGMDAFSKKSEWVPAEEARTPVRISDIVFHVFGVFCGQGMEPSSSDSVRLVHLSVHLMAVVVLAAYSAALISYLAIKTFVMPFTTMQGLLDDGSYRFAVVGDSADFSFFENTTDPVLSIMFEQLLTFEFDLPVNYLDGLTRVCRQDKYAFMTLDNMASVLQGDVECFLEPLDTMMQTTIAMAVPMHSPYRGIIDTNILLLRDSGILQRLLKLEWSRNANRAKSGWTSVELEDATPLLVLMLGAFVVTMLVLLAEYMVARNREQRRRPDAN</sequence>
<feature type="compositionally biased region" description="Basic and acidic residues" evidence="13">
    <location>
        <begin position="14"/>
        <end position="23"/>
    </location>
</feature>
<keyword evidence="3" id="KW-0813">Transport</keyword>
<feature type="transmembrane region" description="Helical" evidence="14">
    <location>
        <begin position="465"/>
        <end position="491"/>
    </location>
</feature>
<evidence type="ECO:0000256" key="3">
    <source>
        <dbReference type="ARBA" id="ARBA00022448"/>
    </source>
</evidence>
<dbReference type="Proteomes" id="UP000694925">
    <property type="component" value="Unplaced"/>
</dbReference>
<evidence type="ECO:0000256" key="7">
    <source>
        <dbReference type="ARBA" id="ARBA00023065"/>
    </source>
</evidence>
<feature type="domain" description="Ionotropic glutamate receptor C-terminal" evidence="15">
    <location>
        <begin position="398"/>
        <end position="555"/>
    </location>
</feature>
<evidence type="ECO:0000259" key="16">
    <source>
        <dbReference type="Pfam" id="PF10613"/>
    </source>
</evidence>
<evidence type="ECO:0000256" key="6">
    <source>
        <dbReference type="ARBA" id="ARBA00022989"/>
    </source>
</evidence>
<evidence type="ECO:0000256" key="1">
    <source>
        <dbReference type="ARBA" id="ARBA00004651"/>
    </source>
</evidence>
<dbReference type="SUPFAM" id="SSF53850">
    <property type="entry name" value="Periplasmic binding protein-like II"/>
    <property type="match status" value="1"/>
</dbReference>
<feature type="region of interest" description="Disordered" evidence="13">
    <location>
        <begin position="1"/>
        <end position="32"/>
    </location>
</feature>
<evidence type="ECO:0000256" key="11">
    <source>
        <dbReference type="ARBA" id="ARBA00023286"/>
    </source>
</evidence>
<feature type="transmembrane region" description="Helical" evidence="14">
    <location>
        <begin position="651"/>
        <end position="672"/>
    </location>
</feature>
<evidence type="ECO:0000313" key="17">
    <source>
        <dbReference type="Proteomes" id="UP000694925"/>
    </source>
</evidence>
<reference evidence="18" key="1">
    <citation type="submission" date="2025-08" db="UniProtKB">
        <authorList>
            <consortium name="RefSeq"/>
        </authorList>
    </citation>
    <scope>IDENTIFICATION</scope>
    <source>
        <tissue evidence="18">Whole body</tissue>
    </source>
</reference>
<evidence type="ECO:0000256" key="2">
    <source>
        <dbReference type="ARBA" id="ARBA00008685"/>
    </source>
</evidence>
<gene>
    <name evidence="18" type="primary">LOC108630845</name>
</gene>
<evidence type="ECO:0000259" key="15">
    <source>
        <dbReference type="Pfam" id="PF00060"/>
    </source>
</evidence>
<dbReference type="Pfam" id="PF10613">
    <property type="entry name" value="Lig_chan-Glu_bd"/>
    <property type="match status" value="1"/>
</dbReference>
<dbReference type="GeneID" id="108630845"/>
<keyword evidence="6 14" id="KW-1133">Transmembrane helix</keyword>
<comment type="subcellular location">
    <subcellularLocation>
        <location evidence="1">Cell membrane</location>
        <topology evidence="1">Multi-pass membrane protein</topology>
    </subcellularLocation>
</comment>
<keyword evidence="12" id="KW-0407">Ion channel</keyword>
<evidence type="ECO:0000313" key="18">
    <source>
        <dbReference type="RefSeq" id="XP_017889863.1"/>
    </source>
</evidence>
<name>A0AAJ7JD87_9HYME</name>
<organism evidence="17 18">
    <name type="scientific">Ceratina calcarata</name>
    <dbReference type="NCBI Taxonomy" id="156304"/>
    <lineage>
        <taxon>Eukaryota</taxon>
        <taxon>Metazoa</taxon>
        <taxon>Ecdysozoa</taxon>
        <taxon>Arthropoda</taxon>
        <taxon>Hexapoda</taxon>
        <taxon>Insecta</taxon>
        <taxon>Pterygota</taxon>
        <taxon>Neoptera</taxon>
        <taxon>Endopterygota</taxon>
        <taxon>Hymenoptera</taxon>
        <taxon>Apocrita</taxon>
        <taxon>Aculeata</taxon>
        <taxon>Apoidea</taxon>
        <taxon>Anthophila</taxon>
        <taxon>Apidae</taxon>
        <taxon>Ceratina</taxon>
        <taxon>Zadontomerus</taxon>
    </lineage>
</organism>
<dbReference type="InterPro" id="IPR019594">
    <property type="entry name" value="Glu/Gly-bd"/>
</dbReference>
<keyword evidence="11" id="KW-1071">Ligand-gated ion channel</keyword>
<dbReference type="GO" id="GO:0050906">
    <property type="term" value="P:detection of stimulus involved in sensory perception"/>
    <property type="evidence" value="ECO:0007669"/>
    <property type="project" value="UniProtKB-ARBA"/>
</dbReference>
<protein>
    <submittedName>
        <fullName evidence="18">Glutamate receptor U1-like</fullName>
    </submittedName>
</protein>
<keyword evidence="5 14" id="KW-0812">Transmembrane</keyword>
<evidence type="ECO:0000256" key="5">
    <source>
        <dbReference type="ARBA" id="ARBA00022692"/>
    </source>
</evidence>
<keyword evidence="10" id="KW-0325">Glycoprotein</keyword>
<dbReference type="KEGG" id="ccal:108630845"/>
<feature type="transmembrane region" description="Helical" evidence="14">
    <location>
        <begin position="392"/>
        <end position="416"/>
    </location>
</feature>
<dbReference type="GO" id="GO:0005886">
    <property type="term" value="C:plasma membrane"/>
    <property type="evidence" value="ECO:0007669"/>
    <property type="project" value="UniProtKB-SubCell"/>
</dbReference>
<keyword evidence="17" id="KW-1185">Reference proteome</keyword>
<dbReference type="Gene3D" id="1.10.287.70">
    <property type="match status" value="1"/>
</dbReference>
<evidence type="ECO:0000256" key="4">
    <source>
        <dbReference type="ARBA" id="ARBA00022475"/>
    </source>
</evidence>
<evidence type="ECO:0000256" key="14">
    <source>
        <dbReference type="SAM" id="Phobius"/>
    </source>
</evidence>
<dbReference type="PANTHER" id="PTHR42643:SF30">
    <property type="entry name" value="IONOTROPIC RECEPTOR 40A-RELATED"/>
    <property type="match status" value="1"/>
</dbReference>
<dbReference type="PANTHER" id="PTHR42643">
    <property type="entry name" value="IONOTROPIC RECEPTOR 20A-RELATED"/>
    <property type="match status" value="1"/>
</dbReference>
<dbReference type="RefSeq" id="XP_017889863.1">
    <property type="nucleotide sequence ID" value="XM_018034374.2"/>
</dbReference>
<keyword evidence="4" id="KW-1003">Cell membrane</keyword>
<keyword evidence="8 14" id="KW-0472">Membrane</keyword>
<evidence type="ECO:0000256" key="12">
    <source>
        <dbReference type="ARBA" id="ARBA00023303"/>
    </source>
</evidence>
<dbReference type="InterPro" id="IPR052192">
    <property type="entry name" value="Insect_Ionotropic_Sensory_Rcpt"/>
</dbReference>
<dbReference type="InterPro" id="IPR001320">
    <property type="entry name" value="Iontro_rcpt_C"/>
</dbReference>
<dbReference type="AlphaFoldDB" id="A0AAJ7JD87"/>
<evidence type="ECO:0000256" key="10">
    <source>
        <dbReference type="ARBA" id="ARBA00023180"/>
    </source>
</evidence>
<evidence type="ECO:0000256" key="9">
    <source>
        <dbReference type="ARBA" id="ARBA00023170"/>
    </source>
</evidence>
<proteinExistence type="inferred from homology"/>
<keyword evidence="7" id="KW-0406">Ion transport</keyword>
<evidence type="ECO:0000256" key="8">
    <source>
        <dbReference type="ARBA" id="ARBA00023136"/>
    </source>
</evidence>
<dbReference type="GO" id="GO:0015276">
    <property type="term" value="F:ligand-gated monoatomic ion channel activity"/>
    <property type="evidence" value="ECO:0007669"/>
    <property type="project" value="InterPro"/>
</dbReference>
<dbReference type="Pfam" id="PF00060">
    <property type="entry name" value="Lig_chan"/>
    <property type="match status" value="1"/>
</dbReference>
<accession>A0AAJ7JD87</accession>
<dbReference type="Gene3D" id="3.40.190.10">
    <property type="entry name" value="Periplasmic binding protein-like II"/>
    <property type="match status" value="1"/>
</dbReference>
<comment type="similarity">
    <text evidence="2">Belongs to the glutamate-gated ion channel (TC 1.A.10.1) family.</text>
</comment>
<evidence type="ECO:0000256" key="13">
    <source>
        <dbReference type="SAM" id="MobiDB-lite"/>
    </source>
</evidence>
<feature type="domain" description="Ionotropic glutamate receptor L-glutamate and glycine-binding" evidence="16">
    <location>
        <begin position="275"/>
        <end position="382"/>
    </location>
</feature>
<keyword evidence="9" id="KW-0675">Receptor</keyword>